<feature type="binding site" evidence="9">
    <location>
        <position position="26"/>
    </location>
    <ligand>
        <name>Zn(2+)</name>
        <dbReference type="ChEBI" id="CHEBI:29105"/>
    </ligand>
</feature>
<dbReference type="SMART" id="SM00355">
    <property type="entry name" value="ZnF_C2H2"/>
    <property type="match status" value="8"/>
</dbReference>
<feature type="domain" description="C2H2-type" evidence="10">
    <location>
        <begin position="569"/>
        <end position="597"/>
    </location>
</feature>
<dbReference type="PANTHER" id="PTHR16515:SF49">
    <property type="entry name" value="GASTRULA ZINC FINGER PROTEIN XLCGF49.1-LIKE-RELATED"/>
    <property type="match status" value="1"/>
</dbReference>
<gene>
    <name evidence="12" type="ORF">CINCED_3A017049</name>
</gene>
<feature type="domain" description="C2H2-type" evidence="10">
    <location>
        <begin position="386"/>
        <end position="409"/>
    </location>
</feature>
<evidence type="ECO:0000256" key="6">
    <source>
        <dbReference type="ARBA" id="ARBA00023125"/>
    </source>
</evidence>
<keyword evidence="2 9" id="KW-0479">Metal-binding</keyword>
<feature type="domain" description="C2H2-type" evidence="10">
    <location>
        <begin position="351"/>
        <end position="383"/>
    </location>
</feature>
<dbReference type="PROSITE" id="PS51915">
    <property type="entry name" value="ZAD"/>
    <property type="match status" value="1"/>
</dbReference>
<evidence type="ECO:0000313" key="13">
    <source>
        <dbReference type="Proteomes" id="UP000325440"/>
    </source>
</evidence>
<dbReference type="InterPro" id="IPR050331">
    <property type="entry name" value="Zinc_finger"/>
</dbReference>
<proteinExistence type="predicted"/>
<dbReference type="PROSITE" id="PS00028">
    <property type="entry name" value="ZINC_FINGER_C2H2_1"/>
    <property type="match status" value="7"/>
</dbReference>
<dbReference type="SUPFAM" id="SSF57667">
    <property type="entry name" value="beta-beta-alpha zinc fingers"/>
    <property type="match status" value="5"/>
</dbReference>
<dbReference type="FunFam" id="3.30.160.60:FF:000065">
    <property type="entry name" value="B-cell CLL/lymphoma 6, member B"/>
    <property type="match status" value="2"/>
</dbReference>
<dbReference type="Gene3D" id="3.30.160.60">
    <property type="entry name" value="Classic Zinc Finger"/>
    <property type="match status" value="7"/>
</dbReference>
<dbReference type="Gene3D" id="3.40.1800.20">
    <property type="match status" value="1"/>
</dbReference>
<feature type="domain" description="C2H2-type" evidence="10">
    <location>
        <begin position="519"/>
        <end position="547"/>
    </location>
</feature>
<keyword evidence="6" id="KW-0238">DNA-binding</keyword>
<reference evidence="12 13" key="1">
    <citation type="submission" date="2019-08" db="EMBL/GenBank/DDBJ databases">
        <authorList>
            <person name="Alioto T."/>
            <person name="Alioto T."/>
            <person name="Gomez Garrido J."/>
        </authorList>
    </citation>
    <scope>NUCLEOTIDE SEQUENCE [LARGE SCALE GENOMIC DNA]</scope>
</reference>
<accession>A0A5E4NE54</accession>
<dbReference type="SUPFAM" id="SSF57716">
    <property type="entry name" value="Glucocorticoid receptor-like (DNA-binding domain)"/>
    <property type="match status" value="1"/>
</dbReference>
<dbReference type="EMBL" id="CABPRJ010001919">
    <property type="protein sequence ID" value="VVC41427.1"/>
    <property type="molecule type" value="Genomic_DNA"/>
</dbReference>
<feature type="binding site" evidence="9">
    <location>
        <position position="90"/>
    </location>
    <ligand>
        <name>Zn(2+)</name>
        <dbReference type="ChEBI" id="CHEBI:29105"/>
    </ligand>
</feature>
<evidence type="ECO:0000313" key="12">
    <source>
        <dbReference type="EMBL" id="VVC41427.1"/>
    </source>
</evidence>
<feature type="domain" description="C2H2-type" evidence="10">
    <location>
        <begin position="323"/>
        <end position="350"/>
    </location>
</feature>
<keyword evidence="4 8" id="KW-0863">Zinc-finger</keyword>
<dbReference type="Pfam" id="PF07776">
    <property type="entry name" value="zf-AD"/>
    <property type="match status" value="1"/>
</dbReference>
<evidence type="ECO:0000256" key="9">
    <source>
        <dbReference type="PROSITE-ProRule" id="PRU01263"/>
    </source>
</evidence>
<dbReference type="GO" id="GO:0005634">
    <property type="term" value="C:nucleus"/>
    <property type="evidence" value="ECO:0007669"/>
    <property type="project" value="UniProtKB-SubCell"/>
</dbReference>
<evidence type="ECO:0000259" key="11">
    <source>
        <dbReference type="PROSITE" id="PS51915"/>
    </source>
</evidence>
<feature type="domain" description="C2H2-type" evidence="10">
    <location>
        <begin position="602"/>
        <end position="629"/>
    </location>
</feature>
<dbReference type="FunFam" id="3.30.160.60:FF:000706">
    <property type="entry name" value="Zinc finger protein"/>
    <property type="match status" value="1"/>
</dbReference>
<keyword evidence="3" id="KW-0677">Repeat</keyword>
<keyword evidence="5 9" id="KW-0862">Zinc</keyword>
<feature type="binding site" evidence="9">
    <location>
        <position position="93"/>
    </location>
    <ligand>
        <name>Zn(2+)</name>
        <dbReference type="ChEBI" id="CHEBI:29105"/>
    </ligand>
</feature>
<evidence type="ECO:0000256" key="5">
    <source>
        <dbReference type="ARBA" id="ARBA00022833"/>
    </source>
</evidence>
<evidence type="ECO:0000256" key="7">
    <source>
        <dbReference type="ARBA" id="ARBA00023242"/>
    </source>
</evidence>
<dbReference type="AlphaFoldDB" id="A0A5E4NE54"/>
<feature type="domain" description="ZAD" evidence="11">
    <location>
        <begin position="24"/>
        <end position="117"/>
    </location>
</feature>
<dbReference type="GO" id="GO:0010468">
    <property type="term" value="P:regulation of gene expression"/>
    <property type="evidence" value="ECO:0007669"/>
    <property type="project" value="TreeGrafter"/>
</dbReference>
<dbReference type="OrthoDB" id="654211at2759"/>
<dbReference type="PROSITE" id="PS50157">
    <property type="entry name" value="ZINC_FINGER_C2H2_2"/>
    <property type="match status" value="8"/>
</dbReference>
<dbReference type="SMART" id="SM00868">
    <property type="entry name" value="zf-AD"/>
    <property type="match status" value="1"/>
</dbReference>
<dbReference type="FunFam" id="3.30.160.60:FF:000100">
    <property type="entry name" value="Zinc finger 45-like"/>
    <property type="match status" value="1"/>
</dbReference>
<evidence type="ECO:0000256" key="8">
    <source>
        <dbReference type="PROSITE-ProRule" id="PRU00042"/>
    </source>
</evidence>
<keyword evidence="13" id="KW-1185">Reference proteome</keyword>
<name>A0A5E4NE54_9HEMI</name>
<evidence type="ECO:0000256" key="1">
    <source>
        <dbReference type="ARBA" id="ARBA00004123"/>
    </source>
</evidence>
<dbReference type="Pfam" id="PF00096">
    <property type="entry name" value="zf-C2H2"/>
    <property type="match status" value="7"/>
</dbReference>
<dbReference type="GO" id="GO:0008270">
    <property type="term" value="F:zinc ion binding"/>
    <property type="evidence" value="ECO:0007669"/>
    <property type="project" value="UniProtKB-UniRule"/>
</dbReference>
<dbReference type="InterPro" id="IPR012934">
    <property type="entry name" value="Znf_AD"/>
</dbReference>
<evidence type="ECO:0000256" key="4">
    <source>
        <dbReference type="ARBA" id="ARBA00022771"/>
    </source>
</evidence>
<dbReference type="PANTHER" id="PTHR16515">
    <property type="entry name" value="PR DOMAIN ZINC FINGER PROTEIN"/>
    <property type="match status" value="1"/>
</dbReference>
<dbReference type="GO" id="GO:0003677">
    <property type="term" value="F:DNA binding"/>
    <property type="evidence" value="ECO:0007669"/>
    <property type="project" value="UniProtKB-KW"/>
</dbReference>
<protein>
    <submittedName>
        <fullName evidence="12">Zinc finger C2H2-type,Zinc finger, AD-type</fullName>
    </submittedName>
</protein>
<dbReference type="InterPro" id="IPR036236">
    <property type="entry name" value="Znf_C2H2_sf"/>
</dbReference>
<sequence length="635" mass="72221">MEPQANHDGDDGPYGQPSTSTAASCCRLCCNSSANVDQWHRIAGAATAAAATANNSGGGTRPGGRGLRDTIVKHLRIQISEGDGLSQIVCSKCLTMLTEWEQFYDMCSQNNTRLKQFSDGDKNDDGDESANNLIIDITDEDEEQNINFKDKDKKEKKSILGEPSPEDYVLMKEETFNLEPVKNGPTGVLGDYLIEYNNCKKSPNDLSNTDKDIVDNLRIRREVLPSMWDVFEKTIEKLKSGESFTTLVTHRRYIINKGAFPCSLCGECYEFDQGVCRDEEEPQPPVEVDVQQRLFICPTCGKSFPRRSSWKRHQMTHEDVKPFVCRICTSGFNRKEHLMRHMLSHSTIRPFPCERCGKRFIRKEHLARHLMCIPSCSSSSDMPRPFCCDICKQRFVRKEHLFRHRKRAHEHAMILDNQLEEKPFVCWQCGKCFTRYEHLRKHLDLHSGIIPGISGIPSASTSMLPEVTLSEIRVDAAPAGDVKPENFSDSEGESEVLPPVSVLELNEQQPEQSRPKPSTLCTICRKTFSRRSHLLRHLKRIHKVEPVLTRRRVTKSGDENGNSIEETKFECHTCGKAFSRQAHLERHEKNLHGEERMVPAPYECVSCGQAFFDSNLLNQHMATHGNTVTDNFVWM</sequence>
<feature type="domain" description="C2H2-type" evidence="10">
    <location>
        <begin position="424"/>
        <end position="451"/>
    </location>
</feature>
<evidence type="ECO:0000259" key="10">
    <source>
        <dbReference type="PROSITE" id="PS50157"/>
    </source>
</evidence>
<organism evidence="12 13">
    <name type="scientific">Cinara cedri</name>
    <dbReference type="NCBI Taxonomy" id="506608"/>
    <lineage>
        <taxon>Eukaryota</taxon>
        <taxon>Metazoa</taxon>
        <taxon>Ecdysozoa</taxon>
        <taxon>Arthropoda</taxon>
        <taxon>Hexapoda</taxon>
        <taxon>Insecta</taxon>
        <taxon>Pterygota</taxon>
        <taxon>Neoptera</taxon>
        <taxon>Paraneoptera</taxon>
        <taxon>Hemiptera</taxon>
        <taxon>Sternorrhyncha</taxon>
        <taxon>Aphidomorpha</taxon>
        <taxon>Aphidoidea</taxon>
        <taxon>Aphididae</taxon>
        <taxon>Lachninae</taxon>
        <taxon>Cinara</taxon>
    </lineage>
</organism>
<evidence type="ECO:0000256" key="2">
    <source>
        <dbReference type="ARBA" id="ARBA00022723"/>
    </source>
</evidence>
<feature type="domain" description="C2H2-type" evidence="10">
    <location>
        <begin position="295"/>
        <end position="322"/>
    </location>
</feature>
<comment type="subcellular location">
    <subcellularLocation>
        <location evidence="1">Nucleus</location>
    </subcellularLocation>
</comment>
<evidence type="ECO:0000256" key="3">
    <source>
        <dbReference type="ARBA" id="ARBA00022737"/>
    </source>
</evidence>
<dbReference type="InterPro" id="IPR013087">
    <property type="entry name" value="Znf_C2H2_type"/>
</dbReference>
<dbReference type="Proteomes" id="UP000325440">
    <property type="component" value="Unassembled WGS sequence"/>
</dbReference>
<keyword evidence="7" id="KW-0539">Nucleus</keyword>
<feature type="binding site" evidence="9">
    <location>
        <position position="29"/>
    </location>
    <ligand>
        <name>Zn(2+)</name>
        <dbReference type="ChEBI" id="CHEBI:29105"/>
    </ligand>
</feature>